<feature type="domain" description="Nitrite/sulphite reductase 4Fe-4S" evidence="8">
    <location>
        <begin position="132"/>
        <end position="266"/>
    </location>
</feature>
<keyword evidence="3" id="KW-0004">4Fe-4S</keyword>
<evidence type="ECO:0000256" key="5">
    <source>
        <dbReference type="ARBA" id="ARBA00023002"/>
    </source>
</evidence>
<evidence type="ECO:0000259" key="8">
    <source>
        <dbReference type="Pfam" id="PF01077"/>
    </source>
</evidence>
<proteinExistence type="predicted"/>
<comment type="cofactor">
    <cofactor evidence="2">
        <name>[4Fe-4S] cluster</name>
        <dbReference type="ChEBI" id="CHEBI:49883"/>
    </cofactor>
</comment>
<dbReference type="SUPFAM" id="SSF55124">
    <property type="entry name" value="Nitrite/Sulfite reductase N-terminal domain-like"/>
    <property type="match status" value="1"/>
</dbReference>
<organism evidence="10 11">
    <name type="scientific">Candidatus Nasuia deltocephalincola</name>
    <dbReference type="NCBI Taxonomy" id="1160784"/>
    <lineage>
        <taxon>Bacteria</taxon>
        <taxon>Pseudomonadati</taxon>
        <taxon>Pseudomonadota</taxon>
        <taxon>Betaproteobacteria</taxon>
        <taxon>Candidatus Nasuia</taxon>
    </lineage>
</organism>
<keyword evidence="4" id="KW-0479">Metal-binding</keyword>
<dbReference type="InterPro" id="IPR005117">
    <property type="entry name" value="NiRdtase/SiRdtase_haem-b_fer"/>
</dbReference>
<accession>A0A7G6UHR8</accession>
<dbReference type="InterPro" id="IPR006067">
    <property type="entry name" value="NO2/SO3_Rdtase_4Fe4S_dom"/>
</dbReference>
<evidence type="ECO:0000256" key="7">
    <source>
        <dbReference type="ARBA" id="ARBA00023014"/>
    </source>
</evidence>
<reference evidence="10 11" key="1">
    <citation type="submission" date="2020-07" db="EMBL/GenBank/DDBJ databases">
        <title>Mutational pressure drives differential genome stability in two bacterial endosymbionts of sap feeding insects.</title>
        <authorList>
            <person name="Waneka G."/>
        </authorList>
    </citation>
    <scope>NUCLEOTIDE SEQUENCE [LARGE SCALE GENOMIC DNA]</scope>
    <source>
        <strain evidence="10">NAS-MSEV</strain>
    </source>
</reference>
<dbReference type="EMBL" id="CP060019">
    <property type="protein sequence ID" value="QND78565.1"/>
    <property type="molecule type" value="Genomic_DNA"/>
</dbReference>
<protein>
    <submittedName>
        <fullName evidence="10">Sulfite reductase [NADPH] hemoprotein beta-component</fullName>
    </submittedName>
</protein>
<dbReference type="Gene3D" id="3.90.480.20">
    <property type="match status" value="1"/>
</dbReference>
<dbReference type="GO" id="GO:0009337">
    <property type="term" value="C:sulfite reductase complex (NADPH)"/>
    <property type="evidence" value="ECO:0007669"/>
    <property type="project" value="TreeGrafter"/>
</dbReference>
<keyword evidence="6" id="KW-0408">Iron</keyword>
<evidence type="ECO:0000313" key="11">
    <source>
        <dbReference type="Proteomes" id="UP000515745"/>
    </source>
</evidence>
<evidence type="ECO:0000256" key="6">
    <source>
        <dbReference type="ARBA" id="ARBA00023004"/>
    </source>
</evidence>
<dbReference type="AlphaFoldDB" id="A0A7G6UHR8"/>
<dbReference type="GO" id="GO:0000103">
    <property type="term" value="P:sulfate assimilation"/>
    <property type="evidence" value="ECO:0007669"/>
    <property type="project" value="TreeGrafter"/>
</dbReference>
<dbReference type="PANTHER" id="PTHR11493">
    <property type="entry name" value="SULFITE REDUCTASE [NADPH] SUBUNIT BETA-RELATED"/>
    <property type="match status" value="1"/>
</dbReference>
<dbReference type="SUPFAM" id="SSF56014">
    <property type="entry name" value="Nitrite and sulphite reductase 4Fe-4S domain-like"/>
    <property type="match status" value="2"/>
</dbReference>
<dbReference type="Pfam" id="PF01077">
    <property type="entry name" value="NIR_SIR"/>
    <property type="match status" value="1"/>
</dbReference>
<dbReference type="GO" id="GO:0016002">
    <property type="term" value="F:sulfite reductase activity"/>
    <property type="evidence" value="ECO:0007669"/>
    <property type="project" value="TreeGrafter"/>
</dbReference>
<evidence type="ECO:0000259" key="9">
    <source>
        <dbReference type="Pfam" id="PF03460"/>
    </source>
</evidence>
<evidence type="ECO:0000313" key="10">
    <source>
        <dbReference type="EMBL" id="QND78565.1"/>
    </source>
</evidence>
<evidence type="ECO:0000256" key="1">
    <source>
        <dbReference type="ARBA" id="ARBA00001929"/>
    </source>
</evidence>
<comment type="cofactor">
    <cofactor evidence="1">
        <name>siroheme</name>
        <dbReference type="ChEBI" id="CHEBI:60052"/>
    </cofactor>
</comment>
<name>A0A7G6UHR8_9PROT</name>
<dbReference type="InterPro" id="IPR045854">
    <property type="entry name" value="NO2/SO3_Rdtase_4Fe4S_sf"/>
</dbReference>
<sequence length="520" mass="62801">MRYGFYFKLILLNYINIFNKNLINYFSGRYNENEFKSFRLKYGIYRQLNSYMIRFSILCGKLNIKQLFLFSYISLKYDKYYLHLTTRTNIQLNWFNIFYSFEILKKISYFFLNSIQSSGNCVRNITYYYIYKNFNPHPFCEILRQWFVCNSEFLFLPRKFKISVLNYKKDIIAFKEHDLSIYLKKNNLNNIKINIAVGGGLGRTPIVGSYILKNINWKNLLNYCDKILRIYNIYGFRNNIYKSRLKILLKLIDVSKFLNFINKEFNYSINKIFFLNEKELNFFFKHENNLKFSFFKKNLIYFNFFFLNWIKFNISNYNNIILPLKVLNKPSGDLNYIQCKILYYFSNNFFLHISIKQNLILKCYKYFFCYIKLKKYFINIYNSNLITDNICCPGKDYCVLANSKSILISNLIKNIFININDIFKINKVYLNISGCINSCGHHHISNIGFLGLSKNGFENYQVYIGGNYDSFKSSYFSKSFSKSFSYFKLSYYLIKIFKKFLLNNNYNFLNFYNRLFINQI</sequence>
<keyword evidence="5" id="KW-0560">Oxidoreductase</keyword>
<keyword evidence="7" id="KW-0411">Iron-sulfur</keyword>
<dbReference type="GO" id="GO:0051539">
    <property type="term" value="F:4 iron, 4 sulfur cluster binding"/>
    <property type="evidence" value="ECO:0007669"/>
    <property type="project" value="UniProtKB-KW"/>
</dbReference>
<dbReference type="InterPro" id="IPR045169">
    <property type="entry name" value="NO2/SO3_Rdtase_4Fe4S_prot"/>
</dbReference>
<evidence type="ECO:0000256" key="4">
    <source>
        <dbReference type="ARBA" id="ARBA00022723"/>
    </source>
</evidence>
<feature type="domain" description="Nitrite/Sulfite reductase ferredoxin-like" evidence="9">
    <location>
        <begin position="49"/>
        <end position="97"/>
    </location>
</feature>
<dbReference type="Pfam" id="PF03460">
    <property type="entry name" value="NIR_SIR_ferr"/>
    <property type="match status" value="1"/>
</dbReference>
<dbReference type="Gene3D" id="3.30.413.10">
    <property type="entry name" value="Sulfite Reductase Hemoprotein, domain 1"/>
    <property type="match status" value="2"/>
</dbReference>
<evidence type="ECO:0000256" key="3">
    <source>
        <dbReference type="ARBA" id="ARBA00022485"/>
    </source>
</evidence>
<dbReference type="InterPro" id="IPR036136">
    <property type="entry name" value="Nit/Sulf_reduc_fer-like_dom_sf"/>
</dbReference>
<dbReference type="GO" id="GO:0020037">
    <property type="term" value="F:heme binding"/>
    <property type="evidence" value="ECO:0007669"/>
    <property type="project" value="InterPro"/>
</dbReference>
<evidence type="ECO:0000256" key="2">
    <source>
        <dbReference type="ARBA" id="ARBA00001966"/>
    </source>
</evidence>
<dbReference type="PANTHER" id="PTHR11493:SF47">
    <property type="entry name" value="SULFITE REDUCTASE [NADPH] SUBUNIT BETA"/>
    <property type="match status" value="1"/>
</dbReference>
<dbReference type="GO" id="GO:0050311">
    <property type="term" value="F:sulfite reductase (ferredoxin) activity"/>
    <property type="evidence" value="ECO:0007669"/>
    <property type="project" value="TreeGrafter"/>
</dbReference>
<gene>
    <name evidence="10" type="primary">cysI</name>
    <name evidence="10" type="ORF">NASMSEV_108</name>
</gene>
<dbReference type="GO" id="GO:0046872">
    <property type="term" value="F:metal ion binding"/>
    <property type="evidence" value="ECO:0007669"/>
    <property type="project" value="UniProtKB-KW"/>
</dbReference>
<dbReference type="Proteomes" id="UP000515745">
    <property type="component" value="Chromosome"/>
</dbReference>